<dbReference type="RefSeq" id="WP_038189973.1">
    <property type="nucleotide sequence ID" value="NZ_JRWP01000008.1"/>
</dbReference>
<dbReference type="Pfam" id="PF01963">
    <property type="entry name" value="TraB_PrgY_gumN"/>
    <property type="match status" value="1"/>
</dbReference>
<dbReference type="CDD" id="cd14789">
    <property type="entry name" value="Tiki"/>
    <property type="match status" value="1"/>
</dbReference>
<accession>A0A0A5HY57</accession>
<proteinExistence type="predicted"/>
<dbReference type="PANTHER" id="PTHR40590">
    <property type="entry name" value="CYTOPLASMIC PROTEIN-RELATED"/>
    <property type="match status" value="1"/>
</dbReference>
<evidence type="ECO:0000313" key="3">
    <source>
        <dbReference type="Proteomes" id="UP000030451"/>
    </source>
</evidence>
<dbReference type="InterPro" id="IPR002816">
    <property type="entry name" value="TraB/PrgY/GumN_fam"/>
</dbReference>
<evidence type="ECO:0000313" key="2">
    <source>
        <dbReference type="EMBL" id="KGY09240.1"/>
    </source>
</evidence>
<name>A0A0A5HY57_PHOS4</name>
<reference evidence="2 3" key="1">
    <citation type="submission" date="2014-10" db="EMBL/GenBank/DDBJ databases">
        <title>Genome sequencing of Vibrio sinaloensis T08.</title>
        <authorList>
            <person name="Chan K.-G."/>
            <person name="Mohamad N.I."/>
        </authorList>
    </citation>
    <scope>NUCLEOTIDE SEQUENCE [LARGE SCALE GENOMIC DNA]</scope>
    <source>
        <strain evidence="2 3">T08</strain>
    </source>
</reference>
<gene>
    <name evidence="2" type="ORF">NM06_08245</name>
</gene>
<comment type="caution">
    <text evidence="2">The sequence shown here is derived from an EMBL/GenBank/DDBJ whole genome shotgun (WGS) entry which is preliminary data.</text>
</comment>
<dbReference type="InterPro" id="IPR047111">
    <property type="entry name" value="YbaP-like"/>
</dbReference>
<evidence type="ECO:0000256" key="1">
    <source>
        <dbReference type="SAM" id="SignalP"/>
    </source>
</evidence>
<feature type="chain" id="PRO_5002023455" evidence="1">
    <location>
        <begin position="20"/>
        <end position="289"/>
    </location>
</feature>
<feature type="signal peptide" evidence="1">
    <location>
        <begin position="1"/>
        <end position="19"/>
    </location>
</feature>
<protein>
    <submittedName>
        <fullName evidence="2">Polysaccharide biosynthesis protein GumN</fullName>
    </submittedName>
</protein>
<keyword evidence="1" id="KW-0732">Signal</keyword>
<dbReference type="OrthoDB" id="357294at2"/>
<dbReference type="Proteomes" id="UP000030451">
    <property type="component" value="Unassembled WGS sequence"/>
</dbReference>
<dbReference type="EMBL" id="JRWP01000008">
    <property type="protein sequence ID" value="KGY09240.1"/>
    <property type="molecule type" value="Genomic_DNA"/>
</dbReference>
<dbReference type="PANTHER" id="PTHR40590:SF1">
    <property type="entry name" value="CYTOPLASMIC PROTEIN"/>
    <property type="match status" value="1"/>
</dbReference>
<sequence length="289" mass="32224">MRILIATVAGLLTSPALVAEPLFWQANKGALTYYIFGSVHVGDESMYPLPNKVTDKLQESDGLIIEADIRNTQGISYPPITLLSKDVLTNKHKDELKGIATLLELNSDQLLNSPPWAAALAIQMKQIEYLGYQAEKGVDMHLMNKASLRDTQIISLESLQSQIDLLTGQTQSGKELLVSAIEEFDHSEDATRCLVKSWQAGDLDKLIEFSSLTEMSPEFEQSFLIDRNLNWVKQLASPDWSKGNKGSYMMVVGTLHLIGEHSVIELLKQDGFAVKQLSESKQAFCEFQY</sequence>
<organism evidence="2 3">
    <name type="scientific">Photobacterium sp. (strain ATCC 43367)</name>
    <dbReference type="NCBI Taxonomy" id="379097"/>
    <lineage>
        <taxon>Bacteria</taxon>
        <taxon>Pseudomonadati</taxon>
        <taxon>Pseudomonadota</taxon>
        <taxon>Gammaproteobacteria</taxon>
        <taxon>Vibrionales</taxon>
        <taxon>Vibrionaceae</taxon>
        <taxon>Vibrio</taxon>
        <taxon>Vibrio oreintalis group</taxon>
    </lineage>
</organism>
<dbReference type="AlphaFoldDB" id="A0A0A5HY57"/>